<organism evidence="5 6">
    <name type="scientific">Halocynthiibacter styelae</name>
    <dbReference type="NCBI Taxonomy" id="2761955"/>
    <lineage>
        <taxon>Bacteria</taxon>
        <taxon>Pseudomonadati</taxon>
        <taxon>Pseudomonadota</taxon>
        <taxon>Alphaproteobacteria</taxon>
        <taxon>Rhodobacterales</taxon>
        <taxon>Paracoccaceae</taxon>
        <taxon>Halocynthiibacter</taxon>
    </lineage>
</organism>
<dbReference type="Proteomes" id="UP000640583">
    <property type="component" value="Unassembled WGS sequence"/>
</dbReference>
<dbReference type="SUPFAM" id="SSF46894">
    <property type="entry name" value="C-terminal effector domain of the bipartite response regulators"/>
    <property type="match status" value="1"/>
</dbReference>
<dbReference type="GO" id="GO:0003677">
    <property type="term" value="F:DNA binding"/>
    <property type="evidence" value="ECO:0007669"/>
    <property type="project" value="UniProtKB-KW"/>
</dbReference>
<evidence type="ECO:0000313" key="5">
    <source>
        <dbReference type="EMBL" id="MBI1493002.1"/>
    </source>
</evidence>
<keyword evidence="6" id="KW-1185">Reference proteome</keyword>
<dbReference type="Pfam" id="PF03472">
    <property type="entry name" value="Autoind_bind"/>
    <property type="match status" value="1"/>
</dbReference>
<name>A0A8J7IDW0_9RHOB</name>
<dbReference type="RefSeq" id="WP_228847870.1">
    <property type="nucleotide sequence ID" value="NZ_JADCKQ010000003.1"/>
</dbReference>
<sequence>MSVKSSVDLELQKLSILAPSGYFVGLHIRFASALMQFSTYDQGWLDHYTEQAYALRDPTIAWGFSTEGACRWSEFEIPDTFGVLAEAKTFGLTHGMTISTGPVRSRTIASFCRNDREFEDSEIEEISQIVRRLHQMVEPPESLTKAQIEALRLIADGDRHAAAAAKLSISESALKARLMGAREKLHARTTAEAIQRAKDYRLL</sequence>
<protein>
    <submittedName>
        <fullName evidence="5">LuxR family transcriptional regulator</fullName>
    </submittedName>
</protein>
<gene>
    <name evidence="5" type="ORF">H1D41_05070</name>
</gene>
<evidence type="ECO:0000259" key="4">
    <source>
        <dbReference type="SMART" id="SM00421"/>
    </source>
</evidence>
<evidence type="ECO:0000313" key="6">
    <source>
        <dbReference type="Proteomes" id="UP000640583"/>
    </source>
</evidence>
<dbReference type="SUPFAM" id="SSF75516">
    <property type="entry name" value="Pheromone-binding domain of LuxR-like quorum-sensing transcription factors"/>
    <property type="match status" value="1"/>
</dbReference>
<dbReference type="InterPro" id="IPR016032">
    <property type="entry name" value="Sig_transdc_resp-reg_C-effctor"/>
</dbReference>
<dbReference type="InterPro" id="IPR005143">
    <property type="entry name" value="TF_LuxR_autoind-bd_dom"/>
</dbReference>
<proteinExistence type="predicted"/>
<keyword evidence="1" id="KW-0805">Transcription regulation</keyword>
<dbReference type="EMBL" id="JADCKQ010000003">
    <property type="protein sequence ID" value="MBI1493002.1"/>
    <property type="molecule type" value="Genomic_DNA"/>
</dbReference>
<accession>A0A8J7IDW0</accession>
<comment type="caution">
    <text evidence="5">The sequence shown here is derived from an EMBL/GenBank/DDBJ whole genome shotgun (WGS) entry which is preliminary data.</text>
</comment>
<dbReference type="InterPro" id="IPR036693">
    <property type="entry name" value="TF_LuxR_autoind-bd_dom_sf"/>
</dbReference>
<dbReference type="InterPro" id="IPR000792">
    <property type="entry name" value="Tscrpt_reg_LuxR_C"/>
</dbReference>
<evidence type="ECO:0000256" key="2">
    <source>
        <dbReference type="ARBA" id="ARBA00023125"/>
    </source>
</evidence>
<keyword evidence="2" id="KW-0238">DNA-binding</keyword>
<dbReference type="GO" id="GO:0006355">
    <property type="term" value="P:regulation of DNA-templated transcription"/>
    <property type="evidence" value="ECO:0007669"/>
    <property type="project" value="InterPro"/>
</dbReference>
<dbReference type="InterPro" id="IPR036388">
    <property type="entry name" value="WH-like_DNA-bd_sf"/>
</dbReference>
<reference evidence="5" key="1">
    <citation type="submission" date="2020-10" db="EMBL/GenBank/DDBJ databases">
        <title>Paenihalocynthiibacter styelae gen. nov., sp. nov., isolated from stalked sea squirt Styela clava.</title>
        <authorList>
            <person name="Kim Y.-O."/>
            <person name="Yoon J.-H."/>
        </authorList>
    </citation>
    <scope>NUCLEOTIDE SEQUENCE</scope>
    <source>
        <strain evidence="5">MYP1-1</strain>
    </source>
</reference>
<dbReference type="SMART" id="SM00421">
    <property type="entry name" value="HTH_LUXR"/>
    <property type="match status" value="1"/>
</dbReference>
<dbReference type="Gene3D" id="3.30.450.80">
    <property type="entry name" value="Transcription factor LuxR-like, autoinducer-binding domain"/>
    <property type="match status" value="1"/>
</dbReference>
<dbReference type="Gene3D" id="1.10.10.10">
    <property type="entry name" value="Winged helix-like DNA-binding domain superfamily/Winged helix DNA-binding domain"/>
    <property type="match status" value="1"/>
</dbReference>
<dbReference type="AlphaFoldDB" id="A0A8J7IDW0"/>
<keyword evidence="3" id="KW-0804">Transcription</keyword>
<feature type="domain" description="HTH luxR-type" evidence="4">
    <location>
        <begin position="140"/>
        <end position="197"/>
    </location>
</feature>
<evidence type="ECO:0000256" key="1">
    <source>
        <dbReference type="ARBA" id="ARBA00023015"/>
    </source>
</evidence>
<evidence type="ECO:0000256" key="3">
    <source>
        <dbReference type="ARBA" id="ARBA00023163"/>
    </source>
</evidence>